<accession>A0A1V0A0T9</accession>
<dbReference type="EMBL" id="CP017717">
    <property type="protein sequence ID" value="AQZ63782.1"/>
    <property type="molecule type" value="Genomic_DNA"/>
</dbReference>
<reference evidence="2" key="1">
    <citation type="journal article" date="2017" name="Med. Chem. Commun.">
        <title>Nonomuraea sp. ATCC 55076 harbours the largest actinomycete chromosome to date and the kistamicin biosynthetic gene cluster.</title>
        <authorList>
            <person name="Nazari B."/>
            <person name="Forneris C.C."/>
            <person name="Gibson M.I."/>
            <person name="Moon K."/>
            <person name="Schramma K.R."/>
            <person name="Seyedsayamdost M.R."/>
        </authorList>
    </citation>
    <scope>NUCLEOTIDE SEQUENCE [LARGE SCALE GENOMIC DNA]</scope>
    <source>
        <strain evidence="2">ATCC 55076</strain>
    </source>
</reference>
<organism evidence="1 2">
    <name type="scientific">[Actinomadura] parvosata subsp. kistnae</name>
    <dbReference type="NCBI Taxonomy" id="1909395"/>
    <lineage>
        <taxon>Bacteria</taxon>
        <taxon>Bacillati</taxon>
        <taxon>Actinomycetota</taxon>
        <taxon>Actinomycetes</taxon>
        <taxon>Streptosporangiales</taxon>
        <taxon>Streptosporangiaceae</taxon>
        <taxon>Nonomuraea</taxon>
    </lineage>
</organism>
<dbReference type="KEGG" id="noa:BKM31_22035"/>
<keyword evidence="2" id="KW-1185">Reference proteome</keyword>
<dbReference type="STRING" id="1909395.BKM31_22035"/>
<dbReference type="AlphaFoldDB" id="A0A1V0A0T9"/>
<gene>
    <name evidence="1" type="ORF">BKM31_22035</name>
</gene>
<dbReference type="OrthoDB" id="4201688at2"/>
<dbReference type="RefSeq" id="WP_080039971.1">
    <property type="nucleotide sequence ID" value="NZ_CP017717.1"/>
</dbReference>
<protein>
    <recommendedName>
        <fullName evidence="3">PLAT domain-containing protein</fullName>
    </recommendedName>
</protein>
<evidence type="ECO:0000313" key="1">
    <source>
        <dbReference type="EMBL" id="AQZ63782.1"/>
    </source>
</evidence>
<proteinExistence type="predicted"/>
<evidence type="ECO:0000313" key="2">
    <source>
        <dbReference type="Proteomes" id="UP000190797"/>
    </source>
</evidence>
<name>A0A1V0A0T9_9ACTN</name>
<evidence type="ECO:0008006" key="3">
    <source>
        <dbReference type="Google" id="ProtNLM"/>
    </source>
</evidence>
<sequence length="184" mass="19833">MSPDPRNSSQAITTISARIKTGGDGTSDGASGGVDHYKADVYLGITGREYFLARSDVNDFQVGSDHTYVLGDGANVMHPDENDPRKPQRRFGDLRHEPVYLRFRASEETPEDRWHLAAVEVTVTGADGSTLGYSADIGADGIWLGQQTGQVVHLSLGRTETASSSQARASDRALKTAITPVAWQ</sequence>
<dbReference type="Proteomes" id="UP000190797">
    <property type="component" value="Chromosome"/>
</dbReference>